<organism evidence="7 8">
    <name type="scientific">Cannabis sativa</name>
    <name type="common">Hemp</name>
    <name type="synonym">Marijuana</name>
    <dbReference type="NCBI Taxonomy" id="3483"/>
    <lineage>
        <taxon>Eukaryota</taxon>
        <taxon>Viridiplantae</taxon>
        <taxon>Streptophyta</taxon>
        <taxon>Embryophyta</taxon>
        <taxon>Tracheophyta</taxon>
        <taxon>Spermatophyta</taxon>
        <taxon>Magnoliopsida</taxon>
        <taxon>eudicotyledons</taxon>
        <taxon>Gunneridae</taxon>
        <taxon>Pentapetalae</taxon>
        <taxon>rosids</taxon>
        <taxon>fabids</taxon>
        <taxon>Rosales</taxon>
        <taxon>Cannabaceae</taxon>
        <taxon>Cannabis</taxon>
    </lineage>
</organism>
<dbReference type="PROSITE" id="PS51294">
    <property type="entry name" value="HTH_MYB"/>
    <property type="match status" value="1"/>
</dbReference>
<dbReference type="EnsemblPlants" id="evm.model.06.676">
    <property type="protein sequence ID" value="cds.evm.model.06.676"/>
    <property type="gene ID" value="evm.TU.06.676"/>
</dbReference>
<evidence type="ECO:0000256" key="4">
    <source>
        <dbReference type="ARBA" id="ARBA00023242"/>
    </source>
</evidence>
<dbReference type="FunFam" id="1.10.10.60:FF:000001">
    <property type="entry name" value="MYB-related transcription factor"/>
    <property type="match status" value="1"/>
</dbReference>
<dbReference type="SMART" id="SM00717">
    <property type="entry name" value="SANT"/>
    <property type="match status" value="1"/>
</dbReference>
<evidence type="ECO:0000259" key="6">
    <source>
        <dbReference type="PROSITE" id="PS51294"/>
    </source>
</evidence>
<keyword evidence="4" id="KW-0539">Nucleus</keyword>
<dbReference type="GO" id="GO:0005634">
    <property type="term" value="C:nucleus"/>
    <property type="evidence" value="ECO:0007669"/>
    <property type="project" value="UniProtKB-SubCell"/>
</dbReference>
<dbReference type="Pfam" id="PF00249">
    <property type="entry name" value="Myb_DNA-binding"/>
    <property type="match status" value="1"/>
</dbReference>
<dbReference type="PANTHER" id="PTHR10641:SF1413">
    <property type="entry name" value="MYB-RELATED PROTEIN MYB4"/>
    <property type="match status" value="1"/>
</dbReference>
<feature type="domain" description="HTH myb-type" evidence="6">
    <location>
        <begin position="10"/>
        <end position="66"/>
    </location>
</feature>
<dbReference type="AlphaFoldDB" id="A0A803PZE8"/>
<dbReference type="PANTHER" id="PTHR10641">
    <property type="entry name" value="MYB FAMILY TRANSCRIPTION FACTOR"/>
    <property type="match status" value="1"/>
</dbReference>
<sequence>MGSRRACCENMGLRKGPWTPEEDHILISYIQQFGHANWRALPKQAGLLRCGKSCRLRWINYLRPDIKRGNFSKEEEDTIIKLHHNLGNSNSETDHLDHEAILQPMTMMMMVNNARTSSSNTTTVVNNNVHHQQHHYYKHSTTRTVFFDPKLQISSSLLLNSDDVHHSFMDHNNNYNTDEDDVMEEGIHNFWYKLLVKSAETATAAASVPPALANFG</sequence>
<keyword evidence="3" id="KW-0238">DNA-binding</keyword>
<dbReference type="Gene3D" id="1.10.10.60">
    <property type="entry name" value="Homeodomain-like"/>
    <property type="match status" value="1"/>
</dbReference>
<evidence type="ECO:0000313" key="7">
    <source>
        <dbReference type="EnsemblPlants" id="cds.evm.model.06.676"/>
    </source>
</evidence>
<proteinExistence type="predicted"/>
<comment type="subcellular location">
    <subcellularLocation>
        <location evidence="1">Nucleus</location>
    </subcellularLocation>
</comment>
<evidence type="ECO:0000313" key="8">
    <source>
        <dbReference type="Proteomes" id="UP000596661"/>
    </source>
</evidence>
<evidence type="ECO:0000256" key="3">
    <source>
        <dbReference type="ARBA" id="ARBA00023125"/>
    </source>
</evidence>
<dbReference type="SUPFAM" id="SSF46689">
    <property type="entry name" value="Homeodomain-like"/>
    <property type="match status" value="1"/>
</dbReference>
<accession>A0A803PZE8</accession>
<dbReference type="CDD" id="cd00167">
    <property type="entry name" value="SANT"/>
    <property type="match status" value="1"/>
</dbReference>
<reference evidence="7" key="1">
    <citation type="submission" date="2018-11" db="EMBL/GenBank/DDBJ databases">
        <authorList>
            <person name="Grassa J C."/>
        </authorList>
    </citation>
    <scope>NUCLEOTIDE SEQUENCE [LARGE SCALE GENOMIC DNA]</scope>
</reference>
<dbReference type="InterPro" id="IPR001005">
    <property type="entry name" value="SANT/Myb"/>
</dbReference>
<dbReference type="InterPro" id="IPR015495">
    <property type="entry name" value="Myb_TF_plants"/>
</dbReference>
<feature type="domain" description="Myb-like" evidence="5">
    <location>
        <begin position="10"/>
        <end position="62"/>
    </location>
</feature>
<reference evidence="7" key="2">
    <citation type="submission" date="2021-03" db="UniProtKB">
        <authorList>
            <consortium name="EnsemblPlants"/>
        </authorList>
    </citation>
    <scope>IDENTIFICATION</scope>
</reference>
<keyword evidence="2" id="KW-0677">Repeat</keyword>
<dbReference type="EMBL" id="UZAU01000575">
    <property type="status" value="NOT_ANNOTATED_CDS"/>
    <property type="molecule type" value="Genomic_DNA"/>
</dbReference>
<name>A0A803PZE8_CANSA</name>
<protein>
    <submittedName>
        <fullName evidence="7">Uncharacterized protein</fullName>
    </submittedName>
</protein>
<dbReference type="InterPro" id="IPR009057">
    <property type="entry name" value="Homeodomain-like_sf"/>
</dbReference>
<dbReference type="GO" id="GO:0003677">
    <property type="term" value="F:DNA binding"/>
    <property type="evidence" value="ECO:0007669"/>
    <property type="project" value="UniProtKB-KW"/>
</dbReference>
<dbReference type="InterPro" id="IPR017930">
    <property type="entry name" value="Myb_dom"/>
</dbReference>
<keyword evidence="8" id="KW-1185">Reference proteome</keyword>
<dbReference type="Gramene" id="evm.model.06.676">
    <property type="protein sequence ID" value="cds.evm.model.06.676"/>
    <property type="gene ID" value="evm.TU.06.676"/>
</dbReference>
<evidence type="ECO:0000256" key="1">
    <source>
        <dbReference type="ARBA" id="ARBA00004123"/>
    </source>
</evidence>
<evidence type="ECO:0000256" key="2">
    <source>
        <dbReference type="ARBA" id="ARBA00022737"/>
    </source>
</evidence>
<evidence type="ECO:0000259" key="5">
    <source>
        <dbReference type="PROSITE" id="PS50090"/>
    </source>
</evidence>
<dbReference type="PROSITE" id="PS50090">
    <property type="entry name" value="MYB_LIKE"/>
    <property type="match status" value="1"/>
</dbReference>
<dbReference type="Proteomes" id="UP000596661">
    <property type="component" value="Chromosome 6"/>
</dbReference>